<evidence type="ECO:0000313" key="4">
    <source>
        <dbReference type="Proteomes" id="UP001157910"/>
    </source>
</evidence>
<feature type="region of interest" description="Disordered" evidence="1">
    <location>
        <begin position="18"/>
        <end position="61"/>
    </location>
</feature>
<reference evidence="3 4" key="1">
    <citation type="submission" date="2017-05" db="EMBL/GenBank/DDBJ databases">
        <authorList>
            <person name="Varghese N."/>
            <person name="Submissions S."/>
        </authorList>
    </citation>
    <scope>NUCLEOTIDE SEQUENCE [LARGE SCALE GENOMIC DNA]</scope>
    <source>
        <strain evidence="3 4">SM16</strain>
    </source>
</reference>
<dbReference type="EMBL" id="FXUI01000003">
    <property type="protein sequence ID" value="SMP61254.1"/>
    <property type="molecule type" value="Genomic_DNA"/>
</dbReference>
<sequence>MRDRSWVAGLALLVAACGGPGPADSPPGGSTIPAAEGPGAAATEPVASAAPSAPAPAKGRTVKEENEMYTFSYAFPDAAAAIPDLRVLFDRRLEEEKADLVSATRSEKADAEKEGFPFRPHAREIEWKVVADVPGWLSLSSTQYGYTGGAHGMTVSDSLLWDRSAGISRKPKDLFTSAEALRSAVQKPFCDALDKERAKRRGEPVRRDSGAMFDECINPAEQTLILGSSNRRTFDRIGLLVAPYEAGPYAEGSYEVTLPVTRTVLAAVKPQFRSAFSVAP</sequence>
<accession>A0ABY1QAN9</accession>
<dbReference type="InterPro" id="IPR025303">
    <property type="entry name" value="PdaC"/>
</dbReference>
<proteinExistence type="predicted"/>
<dbReference type="PROSITE" id="PS51257">
    <property type="entry name" value="PROKAR_LIPOPROTEIN"/>
    <property type="match status" value="1"/>
</dbReference>
<evidence type="ECO:0000256" key="1">
    <source>
        <dbReference type="SAM" id="MobiDB-lite"/>
    </source>
</evidence>
<dbReference type="Pfam" id="PF13739">
    <property type="entry name" value="PdaC"/>
    <property type="match status" value="1"/>
</dbReference>
<dbReference type="Gene3D" id="3.30.565.40">
    <property type="entry name" value="Fervidobacterium nodosum Rt17-B1 like"/>
    <property type="match status" value="1"/>
</dbReference>
<comment type="caution">
    <text evidence="3">The sequence shown here is derived from an EMBL/GenBank/DDBJ whole genome shotgun (WGS) entry which is preliminary data.</text>
</comment>
<name>A0ABY1QAN9_9SPHN</name>
<evidence type="ECO:0000313" key="3">
    <source>
        <dbReference type="EMBL" id="SMP61254.1"/>
    </source>
</evidence>
<protein>
    <recommendedName>
        <fullName evidence="2">Deacetylase PdaC domain-containing protein</fullName>
    </recommendedName>
</protein>
<keyword evidence="4" id="KW-1185">Reference proteome</keyword>
<dbReference type="Proteomes" id="UP001157910">
    <property type="component" value="Unassembled WGS sequence"/>
</dbReference>
<gene>
    <name evidence="3" type="ORF">SAMN06296065_103229</name>
</gene>
<dbReference type="RefSeq" id="WP_283405655.1">
    <property type="nucleotide sequence ID" value="NZ_FXUI01000003.1"/>
</dbReference>
<organism evidence="3 4">
    <name type="scientific">Novosphingobium panipatense</name>
    <dbReference type="NCBI Taxonomy" id="428991"/>
    <lineage>
        <taxon>Bacteria</taxon>
        <taxon>Pseudomonadati</taxon>
        <taxon>Pseudomonadota</taxon>
        <taxon>Alphaproteobacteria</taxon>
        <taxon>Sphingomonadales</taxon>
        <taxon>Sphingomonadaceae</taxon>
        <taxon>Novosphingobium</taxon>
    </lineage>
</organism>
<evidence type="ECO:0000259" key="2">
    <source>
        <dbReference type="Pfam" id="PF13739"/>
    </source>
</evidence>
<feature type="compositionally biased region" description="Low complexity" evidence="1">
    <location>
        <begin position="26"/>
        <end position="57"/>
    </location>
</feature>
<feature type="domain" description="Deacetylase PdaC" evidence="2">
    <location>
        <begin position="63"/>
        <end position="154"/>
    </location>
</feature>